<organism evidence="1">
    <name type="scientific">marine sediment metagenome</name>
    <dbReference type="NCBI Taxonomy" id="412755"/>
    <lineage>
        <taxon>unclassified sequences</taxon>
        <taxon>metagenomes</taxon>
        <taxon>ecological metagenomes</taxon>
    </lineage>
</organism>
<dbReference type="EMBL" id="LAZR01037289">
    <property type="protein sequence ID" value="KKL22605.1"/>
    <property type="molecule type" value="Genomic_DNA"/>
</dbReference>
<accession>A0A0F9BL80</accession>
<proteinExistence type="predicted"/>
<evidence type="ECO:0000313" key="1">
    <source>
        <dbReference type="EMBL" id="KKL22605.1"/>
    </source>
</evidence>
<name>A0A0F9BL80_9ZZZZ</name>
<reference evidence="1" key="1">
    <citation type="journal article" date="2015" name="Nature">
        <title>Complex archaea that bridge the gap between prokaryotes and eukaryotes.</title>
        <authorList>
            <person name="Spang A."/>
            <person name="Saw J.H."/>
            <person name="Jorgensen S.L."/>
            <person name="Zaremba-Niedzwiedzka K."/>
            <person name="Martijn J."/>
            <person name="Lind A.E."/>
            <person name="van Eijk R."/>
            <person name="Schleper C."/>
            <person name="Guy L."/>
            <person name="Ettema T.J."/>
        </authorList>
    </citation>
    <scope>NUCLEOTIDE SEQUENCE</scope>
</reference>
<feature type="non-terminal residue" evidence="1">
    <location>
        <position position="1"/>
    </location>
</feature>
<dbReference type="AlphaFoldDB" id="A0A0F9BL80"/>
<gene>
    <name evidence="1" type="ORF">LCGC14_2433800</name>
</gene>
<sequence>FKMKLNKTDFNTLDKLLVKIGFGSYYDLIQMLRDTIYNIQPKLQCKLEKETDLLVLIKLLSKLSYKLKKD</sequence>
<comment type="caution">
    <text evidence="1">The sequence shown here is derived from an EMBL/GenBank/DDBJ whole genome shotgun (WGS) entry which is preliminary data.</text>
</comment>
<protein>
    <submittedName>
        <fullName evidence="1">Uncharacterized protein</fullName>
    </submittedName>
</protein>